<gene>
    <name evidence="1" type="ORF">SAMN05216334_10384</name>
</gene>
<dbReference type="EMBL" id="FNUX01000003">
    <property type="protein sequence ID" value="SEF53949.1"/>
    <property type="molecule type" value="Genomic_DNA"/>
</dbReference>
<dbReference type="RefSeq" id="WP_103965564.1">
    <property type="nucleotide sequence ID" value="NZ_FNUX01000003.1"/>
</dbReference>
<sequence>MDTKVQTQKNDSPHNKSLAFVDYIINRCQADNGLRAALKRADNPATEYQSWEVLAGFKVDLEYENQRLPYAAIGAAIARTKTEKNGTVRIGRAIANCYEDGNASDQAKAKLRRLLACDSVPEVCRILRPLFSLIEAKSNIALDYAGLLNDLLWFGHNDSQSRIKASWAQDFYGKPAVEGKDE</sequence>
<dbReference type="CDD" id="cd09731">
    <property type="entry name" value="Cse2_I-E"/>
    <property type="match status" value="1"/>
</dbReference>
<evidence type="ECO:0000313" key="2">
    <source>
        <dbReference type="Proteomes" id="UP000236753"/>
    </source>
</evidence>
<dbReference type="NCBIfam" id="TIGR02548">
    <property type="entry name" value="casB_cse2"/>
    <property type="match status" value="1"/>
</dbReference>
<dbReference type="InterPro" id="IPR038287">
    <property type="entry name" value="Cse2_sf"/>
</dbReference>
<dbReference type="Pfam" id="PF09485">
    <property type="entry name" value="CRISPR_Cse2"/>
    <property type="match status" value="1"/>
</dbReference>
<dbReference type="AlphaFoldDB" id="A0A1H5STT8"/>
<dbReference type="OrthoDB" id="8560528at2"/>
<dbReference type="Gene3D" id="1.10.520.40">
    <property type="entry name" value="CRISPR-associated protein Cse2"/>
    <property type="match status" value="1"/>
</dbReference>
<accession>A0A1H5STT8</accession>
<organism evidence="1 2">
    <name type="scientific">Nitrosomonas ureae</name>
    <dbReference type="NCBI Taxonomy" id="44577"/>
    <lineage>
        <taxon>Bacteria</taxon>
        <taxon>Pseudomonadati</taxon>
        <taxon>Pseudomonadota</taxon>
        <taxon>Betaproteobacteria</taxon>
        <taxon>Nitrosomonadales</taxon>
        <taxon>Nitrosomonadaceae</taxon>
        <taxon>Nitrosomonas</taxon>
    </lineage>
</organism>
<dbReference type="InterPro" id="IPR013382">
    <property type="entry name" value="CRISPR-assoc_prot_Cse2"/>
</dbReference>
<evidence type="ECO:0000313" key="1">
    <source>
        <dbReference type="EMBL" id="SEF53949.1"/>
    </source>
</evidence>
<proteinExistence type="predicted"/>
<name>A0A1H5STT8_9PROT</name>
<protein>
    <submittedName>
        <fullName evidence="1">CRISPR-associated protein, Cse2 family</fullName>
    </submittedName>
</protein>
<reference evidence="1 2" key="1">
    <citation type="submission" date="2016-10" db="EMBL/GenBank/DDBJ databases">
        <authorList>
            <person name="de Groot N.N."/>
        </authorList>
    </citation>
    <scope>NUCLEOTIDE SEQUENCE [LARGE SCALE GENOMIC DNA]</scope>
    <source>
        <strain evidence="1 2">Nm13</strain>
    </source>
</reference>
<dbReference type="Proteomes" id="UP000236753">
    <property type="component" value="Unassembled WGS sequence"/>
</dbReference>